<evidence type="ECO:0000256" key="4">
    <source>
        <dbReference type="ARBA" id="ARBA00022741"/>
    </source>
</evidence>
<dbReference type="InterPro" id="IPR004042">
    <property type="entry name" value="Intein_endonuc_central"/>
</dbReference>
<dbReference type="InterPro" id="IPR006141">
    <property type="entry name" value="Intein_N"/>
</dbReference>
<accession>A0ABX8BGQ9</accession>
<evidence type="ECO:0000256" key="5">
    <source>
        <dbReference type="ARBA" id="ARBA00022813"/>
    </source>
</evidence>
<dbReference type="Gene3D" id="2.170.16.10">
    <property type="entry name" value="Hedgehog/Intein (Hint) domain"/>
    <property type="match status" value="1"/>
</dbReference>
<evidence type="ECO:0000256" key="6">
    <source>
        <dbReference type="ARBA" id="ARBA00022840"/>
    </source>
</evidence>
<evidence type="ECO:0000256" key="9">
    <source>
        <dbReference type="SAM" id="MobiDB-lite"/>
    </source>
</evidence>
<dbReference type="Proteomes" id="UP000676079">
    <property type="component" value="Chromosome"/>
</dbReference>
<dbReference type="PANTHER" id="PTHR30473">
    <property type="entry name" value="PROTEIN PHOH"/>
    <property type="match status" value="1"/>
</dbReference>
<proteinExistence type="inferred from homology"/>
<evidence type="ECO:0000313" key="11">
    <source>
        <dbReference type="EMBL" id="QUX21420.1"/>
    </source>
</evidence>
<dbReference type="SUPFAM" id="SSF52540">
    <property type="entry name" value="P-loop containing nucleoside triphosphate hydrolases"/>
    <property type="match status" value="2"/>
</dbReference>
<dbReference type="Pfam" id="PF02562">
    <property type="entry name" value="PhoH"/>
    <property type="match status" value="2"/>
</dbReference>
<dbReference type="PROSITE" id="PS50817">
    <property type="entry name" value="INTEIN_N_TER"/>
    <property type="match status" value="1"/>
</dbReference>
<keyword evidence="5" id="KW-0068">Autocatalytic cleavage</keyword>
<dbReference type="PANTHER" id="PTHR30473:SF1">
    <property type="entry name" value="PHOH-LIKE PROTEIN"/>
    <property type="match status" value="1"/>
</dbReference>
<dbReference type="SMART" id="SM00322">
    <property type="entry name" value="KH"/>
    <property type="match status" value="1"/>
</dbReference>
<dbReference type="InterPro" id="IPR004860">
    <property type="entry name" value="LAGLIDADG_dom"/>
</dbReference>
<evidence type="ECO:0000256" key="7">
    <source>
        <dbReference type="ARBA" id="ARBA00023000"/>
    </source>
</evidence>
<sequence length="732" mass="80007">MAETTHTHPRRDAQVKVVVPDEHTMINLLGSGDELLRALERAFESDIHVRGNEFTISGSPEETAVVVRLIEELIELAKSGTHVTPDTIERMVHMLRSPGTERPADVLTTNILSNRGKTIRPKTVNQKRYVDTIDRHTVVFGIGPAGTGKTYLAMAKAVKALQDKEVNRIILTRPAVEAGERLGFLPGTLYDKIDPYLRPLYDALHDMLDPDSIPKLMAAGTIEVAPLAYMRGRAQPVDTPVLTPDGYRPIGELEVGDLVVGSDGRPTPVLGVYPQGEKAIYRFSAQDGSSTLCSEDHLWTVRTRDDARRGRPPRVLTAKEIAQSGLRSSHYRKYELPLLSRPVEFPEREVPMDPYALGLLLGDGCLTGKTTPSFATRDPELVEALGAALPGIRVRHKSGVDYVLNRESAPGDVITIANPVTAVMRELGLCGADSGTKFVPDDYLYNTAEVRLSLLQGLLDSDGGPVVQKGRTCRVQYTTASPRLADAVRFLVRSLGGVVYSRVRPAQGRTPGLARGREVFHRQDAHILDLRLPEGVAPFRLARKRERYDTTGGGRPMRFVDAIEPAGTAECVCIQVAAEDSLYVTDDFLLTHNTLNDSFIILDEAQNTSPEQMKMFLTRLGFGSKIVVTGDVTQVDLPSGQASGLRTIETILRDIDDIAFCKLSSEDVVRHKLVGQIVDAYGRYDADRQNGAGGGQGDRRGGRGRGLSPRREAPDTPGETGTGSAHPRQRAD</sequence>
<dbReference type="Gene3D" id="3.40.50.300">
    <property type="entry name" value="P-loop containing nucleotide triphosphate hydrolases"/>
    <property type="match status" value="2"/>
</dbReference>
<evidence type="ECO:0000256" key="3">
    <source>
        <dbReference type="ARBA" id="ARBA00022490"/>
    </source>
</evidence>
<keyword evidence="3" id="KW-0963">Cytoplasm</keyword>
<feature type="domain" description="DOD-type homing endonuclease" evidence="10">
    <location>
        <begin position="356"/>
        <end position="497"/>
    </location>
</feature>
<dbReference type="InterPro" id="IPR003714">
    <property type="entry name" value="PhoH"/>
</dbReference>
<dbReference type="Gene3D" id="3.10.28.10">
    <property type="entry name" value="Homing endonucleases"/>
    <property type="match status" value="1"/>
</dbReference>
<dbReference type="PROSITE" id="PS50819">
    <property type="entry name" value="INTEIN_ENDONUCLEASE"/>
    <property type="match status" value="1"/>
</dbReference>
<evidence type="ECO:0000256" key="2">
    <source>
        <dbReference type="ARBA" id="ARBA00010393"/>
    </source>
</evidence>
<protein>
    <recommendedName>
        <fullName evidence="8">PhoH-like protein</fullName>
    </recommendedName>
</protein>
<keyword evidence="7" id="KW-0651">Protein splicing</keyword>
<dbReference type="Pfam" id="PF14528">
    <property type="entry name" value="LAGLIDADG_3"/>
    <property type="match status" value="1"/>
</dbReference>
<name>A0ABX8BGQ9_9ACTN</name>
<dbReference type="InterPro" id="IPR027434">
    <property type="entry name" value="Homing_endonucl"/>
</dbReference>
<evidence type="ECO:0000313" key="12">
    <source>
        <dbReference type="Proteomes" id="UP000676079"/>
    </source>
</evidence>
<keyword evidence="12" id="KW-1185">Reference proteome</keyword>
<keyword evidence="4" id="KW-0547">Nucleotide-binding</keyword>
<dbReference type="InterPro" id="IPR036844">
    <property type="entry name" value="Hint_dom_sf"/>
</dbReference>
<dbReference type="InterPro" id="IPR051451">
    <property type="entry name" value="PhoH2-like"/>
</dbReference>
<organism evidence="11 12">
    <name type="scientific">Nocardiopsis changdeensis</name>
    <dbReference type="NCBI Taxonomy" id="2831969"/>
    <lineage>
        <taxon>Bacteria</taxon>
        <taxon>Bacillati</taxon>
        <taxon>Actinomycetota</taxon>
        <taxon>Actinomycetes</taxon>
        <taxon>Streptosporangiales</taxon>
        <taxon>Nocardiopsidaceae</taxon>
        <taxon>Nocardiopsis</taxon>
    </lineage>
</organism>
<dbReference type="InterPro" id="IPR004087">
    <property type="entry name" value="KH_dom"/>
</dbReference>
<gene>
    <name evidence="11" type="ORF">KGD84_23830</name>
</gene>
<comment type="subcellular location">
    <subcellularLocation>
        <location evidence="1">Cytoplasm</location>
    </subcellularLocation>
</comment>
<comment type="similarity">
    <text evidence="2">Belongs to the PhoH family.</text>
</comment>
<dbReference type="SUPFAM" id="SSF51294">
    <property type="entry name" value="Hedgehog/intein (Hint) domain"/>
    <property type="match status" value="1"/>
</dbReference>
<keyword evidence="6" id="KW-0067">ATP-binding</keyword>
<evidence type="ECO:0000256" key="1">
    <source>
        <dbReference type="ARBA" id="ARBA00004496"/>
    </source>
</evidence>
<evidence type="ECO:0000256" key="8">
    <source>
        <dbReference type="ARBA" id="ARBA00039970"/>
    </source>
</evidence>
<dbReference type="InterPro" id="IPR027417">
    <property type="entry name" value="P-loop_NTPase"/>
</dbReference>
<feature type="region of interest" description="Disordered" evidence="9">
    <location>
        <begin position="685"/>
        <end position="732"/>
    </location>
</feature>
<reference evidence="11 12" key="1">
    <citation type="submission" date="2021-05" db="EMBL/GenBank/DDBJ databases">
        <title>Direct Submission.</title>
        <authorList>
            <person name="Li K."/>
            <person name="Gao J."/>
        </authorList>
    </citation>
    <scope>NUCLEOTIDE SEQUENCE [LARGE SCALE GENOMIC DNA]</scope>
    <source>
        <strain evidence="11 12">Mg02</strain>
    </source>
</reference>
<evidence type="ECO:0000259" key="10">
    <source>
        <dbReference type="PROSITE" id="PS50819"/>
    </source>
</evidence>
<dbReference type="EMBL" id="CP074133">
    <property type="protein sequence ID" value="QUX21420.1"/>
    <property type="molecule type" value="Genomic_DNA"/>
</dbReference>